<dbReference type="Proteomes" id="UP000027601">
    <property type="component" value="Unassembled WGS sequence"/>
</dbReference>
<dbReference type="STRING" id="1121097.GCA_000428125_01994"/>
<evidence type="ECO:0000256" key="1">
    <source>
        <dbReference type="SAM" id="MobiDB-lite"/>
    </source>
</evidence>
<evidence type="ECO:0000313" key="3">
    <source>
        <dbReference type="Proteomes" id="UP000027601"/>
    </source>
</evidence>
<keyword evidence="3" id="KW-1185">Reference proteome</keyword>
<protein>
    <submittedName>
        <fullName evidence="2">Uncharacterized protein</fullName>
    </submittedName>
</protein>
<dbReference type="EMBL" id="BAJS01000008">
    <property type="protein sequence ID" value="GAK36561.1"/>
    <property type="molecule type" value="Genomic_DNA"/>
</dbReference>
<accession>A0A069D2U3</accession>
<organism evidence="2 3">
    <name type="scientific">Bacteroides graminisolvens DSM 19988 = JCM 15093</name>
    <dbReference type="NCBI Taxonomy" id="1121097"/>
    <lineage>
        <taxon>Bacteria</taxon>
        <taxon>Pseudomonadati</taxon>
        <taxon>Bacteroidota</taxon>
        <taxon>Bacteroidia</taxon>
        <taxon>Bacteroidales</taxon>
        <taxon>Bacteroidaceae</taxon>
        <taxon>Bacteroides</taxon>
    </lineage>
</organism>
<sequence>MYILDLNERAKGFQLLTLSHAQFKELDERKFKLWQKKLAKSPGFPCPISSVYNAYPVEIEKKKNGSKTEYSIEIDNESENEVLTGEELTKLMAATRIPEIIYRYSRYQYEATLEYLKQCDAKYGMSILGDRDMQEAIETLGSEIPKEDTSSFSFDKRTKDAKENASNGTGLLLDDLFNRYDELQDKGLSDKTEEGQELRG</sequence>
<dbReference type="eggNOG" id="ENOG502ZCJU">
    <property type="taxonomic scope" value="Bacteria"/>
</dbReference>
<name>A0A069D2U3_9BACE</name>
<feature type="region of interest" description="Disordered" evidence="1">
    <location>
        <begin position="146"/>
        <end position="169"/>
    </location>
</feature>
<feature type="compositionally biased region" description="Basic and acidic residues" evidence="1">
    <location>
        <begin position="146"/>
        <end position="163"/>
    </location>
</feature>
<dbReference type="AlphaFoldDB" id="A0A069D2U3"/>
<evidence type="ECO:0000313" key="2">
    <source>
        <dbReference type="EMBL" id="GAK36561.1"/>
    </source>
</evidence>
<proteinExistence type="predicted"/>
<comment type="caution">
    <text evidence="2">The sequence shown here is derived from an EMBL/GenBank/DDBJ whole genome shotgun (WGS) entry which is preliminary data.</text>
</comment>
<gene>
    <name evidence="2" type="ORF">JCM15093_1733</name>
</gene>
<reference evidence="2 3" key="1">
    <citation type="journal article" date="2015" name="Microbes Environ.">
        <title>Distribution and evolution of nitrogen fixation genes in the phylum bacteroidetes.</title>
        <authorList>
            <person name="Inoue J."/>
            <person name="Oshima K."/>
            <person name="Suda W."/>
            <person name="Sakamoto M."/>
            <person name="Iino T."/>
            <person name="Noda S."/>
            <person name="Hongoh Y."/>
            <person name="Hattori M."/>
            <person name="Ohkuma M."/>
        </authorList>
    </citation>
    <scope>NUCLEOTIDE SEQUENCE [LARGE SCALE GENOMIC DNA]</scope>
    <source>
        <strain evidence="2 3">JCM 15093</strain>
    </source>
</reference>